<evidence type="ECO:0000256" key="7">
    <source>
        <dbReference type="PROSITE-ProRule" id="PRU10141"/>
    </source>
</evidence>
<dbReference type="EMBL" id="CP074371">
    <property type="protein sequence ID" value="QVI22716.1"/>
    <property type="molecule type" value="Genomic_DNA"/>
</dbReference>
<dbReference type="GO" id="GO:0004674">
    <property type="term" value="F:protein serine/threonine kinase activity"/>
    <property type="evidence" value="ECO:0007669"/>
    <property type="project" value="UniProtKB-KW"/>
</dbReference>
<feature type="compositionally biased region" description="Pro residues" evidence="8">
    <location>
        <begin position="307"/>
        <end position="321"/>
    </location>
</feature>
<evidence type="ECO:0000256" key="8">
    <source>
        <dbReference type="SAM" id="MobiDB-lite"/>
    </source>
</evidence>
<protein>
    <recommendedName>
        <fullName evidence="1">non-specific serine/threonine protein kinase</fullName>
        <ecNumber evidence="1">2.7.11.1</ecNumber>
    </recommendedName>
</protein>
<evidence type="ECO:0000256" key="6">
    <source>
        <dbReference type="ARBA" id="ARBA00022840"/>
    </source>
</evidence>
<dbReference type="PROSITE" id="PS00108">
    <property type="entry name" value="PROTEIN_KINASE_ST"/>
    <property type="match status" value="1"/>
</dbReference>
<dbReference type="SUPFAM" id="SSF56112">
    <property type="entry name" value="Protein kinase-like (PK-like)"/>
    <property type="match status" value="1"/>
</dbReference>
<dbReference type="CDD" id="cd14014">
    <property type="entry name" value="STKc_PknB_like"/>
    <property type="match status" value="1"/>
</dbReference>
<evidence type="ECO:0000313" key="12">
    <source>
        <dbReference type="Proteomes" id="UP000683310"/>
    </source>
</evidence>
<name>A0ABX8CS29_9NOCA</name>
<keyword evidence="2 11" id="KW-0723">Serine/threonine-protein kinase</keyword>
<evidence type="ECO:0000256" key="3">
    <source>
        <dbReference type="ARBA" id="ARBA00022679"/>
    </source>
</evidence>
<feature type="binding site" evidence="7">
    <location>
        <position position="46"/>
    </location>
    <ligand>
        <name>ATP</name>
        <dbReference type="ChEBI" id="CHEBI:30616"/>
    </ligand>
</feature>
<organism evidence="11 12">
    <name type="scientific">Nocardia tengchongensis</name>
    <dbReference type="NCBI Taxonomy" id="2055889"/>
    <lineage>
        <taxon>Bacteria</taxon>
        <taxon>Bacillati</taxon>
        <taxon>Actinomycetota</taxon>
        <taxon>Actinomycetes</taxon>
        <taxon>Mycobacteriales</taxon>
        <taxon>Nocardiaceae</taxon>
        <taxon>Nocardia</taxon>
    </lineage>
</organism>
<evidence type="ECO:0000256" key="1">
    <source>
        <dbReference type="ARBA" id="ARBA00012513"/>
    </source>
</evidence>
<dbReference type="PROSITE" id="PS50011">
    <property type="entry name" value="PROTEIN_KINASE_DOM"/>
    <property type="match status" value="1"/>
</dbReference>
<evidence type="ECO:0000256" key="9">
    <source>
        <dbReference type="SAM" id="Phobius"/>
    </source>
</evidence>
<dbReference type="Gene3D" id="3.30.200.20">
    <property type="entry name" value="Phosphorylase Kinase, domain 1"/>
    <property type="match status" value="1"/>
</dbReference>
<feature type="domain" description="Protein kinase" evidence="10">
    <location>
        <begin position="17"/>
        <end position="289"/>
    </location>
</feature>
<proteinExistence type="predicted"/>
<accession>A0ABX8CS29</accession>
<keyword evidence="12" id="KW-1185">Reference proteome</keyword>
<dbReference type="Pfam" id="PF00069">
    <property type="entry name" value="Pkinase"/>
    <property type="match status" value="1"/>
</dbReference>
<dbReference type="InterPro" id="IPR011009">
    <property type="entry name" value="Kinase-like_dom_sf"/>
</dbReference>
<sequence>MSGEMAELRPGEIVAGHVIQRRIGTGGSGSVYVARHPRLPRMVALKIMHHDAVMTEAETWRRFQREADITARFDHPHIVSVYDRGVADDLLWISMQYVDGPDAGLLHATEPVRALRIASEIAGALDYAHGTGVLHRDVKPSNLLLAPADNGRSERALLTDFGIARLRDESTKLTATGVIAATFAFASPEQVSGAPLGPQSDQYSLACTLFVLLTDRRPFDADNPLGWVHAHTALAPLRLSQVRPDLPRALDDVLCRALAKDPALRYPTCTDFLNAARDAAESRTATTFFVTPPLPGNPIRPLAPSAHPTPPNPPHPVPARPAPRRGALVTALGLLFVVAAGGLGYGLFRYFASAPEVANAAKTQAFSTVSTVAPTSAAGRPASDGQVPAAFLGHWAAQTGPSGAGDYALTITGGNIGDQVFSLTEKIALPGGGPATCTYTAVLESSNLATRISVAESRLDTTGSDRLCPVSAPRTDIEFRNGTLFRSGSNYAGATYTRAAAQPIR</sequence>
<evidence type="ECO:0000313" key="11">
    <source>
        <dbReference type="EMBL" id="QVI22716.1"/>
    </source>
</evidence>
<dbReference type="Proteomes" id="UP000683310">
    <property type="component" value="Chromosome"/>
</dbReference>
<feature type="region of interest" description="Disordered" evidence="8">
    <location>
        <begin position="299"/>
        <end position="322"/>
    </location>
</feature>
<dbReference type="SMART" id="SM00220">
    <property type="entry name" value="S_TKc"/>
    <property type="match status" value="1"/>
</dbReference>
<keyword evidence="6 7" id="KW-0067">ATP-binding</keyword>
<dbReference type="PANTHER" id="PTHR43289">
    <property type="entry name" value="MITOGEN-ACTIVATED PROTEIN KINASE KINASE KINASE 20-RELATED"/>
    <property type="match status" value="1"/>
</dbReference>
<dbReference type="InterPro" id="IPR017441">
    <property type="entry name" value="Protein_kinase_ATP_BS"/>
</dbReference>
<evidence type="ECO:0000256" key="4">
    <source>
        <dbReference type="ARBA" id="ARBA00022741"/>
    </source>
</evidence>
<keyword evidence="3" id="KW-0808">Transferase</keyword>
<reference evidence="11 12" key="1">
    <citation type="submission" date="2021-04" db="EMBL/GenBank/DDBJ databases">
        <title>Nocardia tengchongensis.</title>
        <authorList>
            <person name="Zhuang k."/>
            <person name="Ran Y."/>
            <person name="Li W."/>
        </authorList>
    </citation>
    <scope>NUCLEOTIDE SEQUENCE [LARGE SCALE GENOMIC DNA]</scope>
    <source>
        <strain evidence="11 12">CFH S0057</strain>
    </source>
</reference>
<evidence type="ECO:0000259" key="10">
    <source>
        <dbReference type="PROSITE" id="PS50011"/>
    </source>
</evidence>
<dbReference type="InterPro" id="IPR008271">
    <property type="entry name" value="Ser/Thr_kinase_AS"/>
</dbReference>
<evidence type="ECO:0000256" key="5">
    <source>
        <dbReference type="ARBA" id="ARBA00022777"/>
    </source>
</evidence>
<keyword evidence="9" id="KW-0812">Transmembrane</keyword>
<dbReference type="PANTHER" id="PTHR43289:SF6">
    <property type="entry name" value="SERINE_THREONINE-PROTEIN KINASE NEKL-3"/>
    <property type="match status" value="1"/>
</dbReference>
<dbReference type="PROSITE" id="PS00107">
    <property type="entry name" value="PROTEIN_KINASE_ATP"/>
    <property type="match status" value="1"/>
</dbReference>
<evidence type="ECO:0000256" key="2">
    <source>
        <dbReference type="ARBA" id="ARBA00022527"/>
    </source>
</evidence>
<keyword evidence="4 7" id="KW-0547">Nucleotide-binding</keyword>
<keyword evidence="9" id="KW-0472">Membrane</keyword>
<keyword evidence="9" id="KW-1133">Transmembrane helix</keyword>
<dbReference type="Gene3D" id="1.10.510.10">
    <property type="entry name" value="Transferase(Phosphotransferase) domain 1"/>
    <property type="match status" value="1"/>
</dbReference>
<dbReference type="EC" id="2.7.11.1" evidence="1"/>
<gene>
    <name evidence="11" type="ORF">KHQ06_06805</name>
</gene>
<feature type="transmembrane region" description="Helical" evidence="9">
    <location>
        <begin position="327"/>
        <end position="348"/>
    </location>
</feature>
<keyword evidence="5 11" id="KW-0418">Kinase</keyword>
<dbReference type="InterPro" id="IPR000719">
    <property type="entry name" value="Prot_kinase_dom"/>
</dbReference>